<dbReference type="Proteomes" id="UP000011087">
    <property type="component" value="Unassembled WGS sequence"/>
</dbReference>
<evidence type="ECO:0000313" key="2">
    <source>
        <dbReference type="EnsemblProtists" id="EKX48275"/>
    </source>
</evidence>
<dbReference type="GeneID" id="17305053"/>
<evidence type="ECO:0000313" key="3">
    <source>
        <dbReference type="Proteomes" id="UP000011087"/>
    </source>
</evidence>
<proteinExistence type="predicted"/>
<gene>
    <name evidence="1" type="ORF">GUITHDRAFT_105879</name>
</gene>
<reference evidence="1 3" key="1">
    <citation type="journal article" date="2012" name="Nature">
        <title>Algal genomes reveal evolutionary mosaicism and the fate of nucleomorphs.</title>
        <authorList>
            <consortium name="DOE Joint Genome Institute"/>
            <person name="Curtis B.A."/>
            <person name="Tanifuji G."/>
            <person name="Burki F."/>
            <person name="Gruber A."/>
            <person name="Irimia M."/>
            <person name="Maruyama S."/>
            <person name="Arias M.C."/>
            <person name="Ball S.G."/>
            <person name="Gile G.H."/>
            <person name="Hirakawa Y."/>
            <person name="Hopkins J.F."/>
            <person name="Kuo A."/>
            <person name="Rensing S.A."/>
            <person name="Schmutz J."/>
            <person name="Symeonidi A."/>
            <person name="Elias M."/>
            <person name="Eveleigh R.J."/>
            <person name="Herman E.K."/>
            <person name="Klute M.J."/>
            <person name="Nakayama T."/>
            <person name="Obornik M."/>
            <person name="Reyes-Prieto A."/>
            <person name="Armbrust E.V."/>
            <person name="Aves S.J."/>
            <person name="Beiko R.G."/>
            <person name="Coutinho P."/>
            <person name="Dacks J.B."/>
            <person name="Durnford D.G."/>
            <person name="Fast N.M."/>
            <person name="Green B.R."/>
            <person name="Grisdale C.J."/>
            <person name="Hempel F."/>
            <person name="Henrissat B."/>
            <person name="Hoppner M.P."/>
            <person name="Ishida K."/>
            <person name="Kim E."/>
            <person name="Koreny L."/>
            <person name="Kroth P.G."/>
            <person name="Liu Y."/>
            <person name="Malik S.B."/>
            <person name="Maier U.G."/>
            <person name="McRose D."/>
            <person name="Mock T."/>
            <person name="Neilson J.A."/>
            <person name="Onodera N.T."/>
            <person name="Poole A.M."/>
            <person name="Pritham E.J."/>
            <person name="Richards T.A."/>
            <person name="Rocap G."/>
            <person name="Roy S.W."/>
            <person name="Sarai C."/>
            <person name="Schaack S."/>
            <person name="Shirato S."/>
            <person name="Slamovits C.H."/>
            <person name="Spencer D.F."/>
            <person name="Suzuki S."/>
            <person name="Worden A.Z."/>
            <person name="Zauner S."/>
            <person name="Barry K."/>
            <person name="Bell C."/>
            <person name="Bharti A.K."/>
            <person name="Crow J.A."/>
            <person name="Grimwood J."/>
            <person name="Kramer R."/>
            <person name="Lindquist E."/>
            <person name="Lucas S."/>
            <person name="Salamov A."/>
            <person name="McFadden G.I."/>
            <person name="Lane C.E."/>
            <person name="Keeling P.J."/>
            <person name="Gray M.W."/>
            <person name="Grigoriev I.V."/>
            <person name="Archibald J.M."/>
        </authorList>
    </citation>
    <scope>NUCLEOTIDE SEQUENCE</scope>
    <source>
        <strain evidence="1 3">CCMP2712</strain>
    </source>
</reference>
<organism evidence="1">
    <name type="scientific">Guillardia theta (strain CCMP2712)</name>
    <name type="common">Cryptophyte</name>
    <dbReference type="NCBI Taxonomy" id="905079"/>
    <lineage>
        <taxon>Eukaryota</taxon>
        <taxon>Cryptophyceae</taxon>
        <taxon>Pyrenomonadales</taxon>
        <taxon>Geminigeraceae</taxon>
        <taxon>Guillardia</taxon>
    </lineage>
</organism>
<dbReference type="EnsemblProtists" id="EKX48275">
    <property type="protein sequence ID" value="EKX48275"/>
    <property type="gene ID" value="GUITHDRAFT_105879"/>
</dbReference>
<dbReference type="EMBL" id="JH992986">
    <property type="protein sequence ID" value="EKX48275.1"/>
    <property type="molecule type" value="Genomic_DNA"/>
</dbReference>
<evidence type="ECO:0000313" key="1">
    <source>
        <dbReference type="EMBL" id="EKX48275.1"/>
    </source>
</evidence>
<dbReference type="HOGENOM" id="CLU_1499038_0_0_1"/>
<dbReference type="KEGG" id="gtt:GUITHDRAFT_105879"/>
<protein>
    <submittedName>
        <fullName evidence="1 2">Uncharacterized protein</fullName>
    </submittedName>
</protein>
<dbReference type="RefSeq" id="XP_005835255.1">
    <property type="nucleotide sequence ID" value="XM_005835198.1"/>
</dbReference>
<sequence>MVATLEPSQGRASSVFEIFPRFVSHLQSIEDELNRIRSHELKDWKRNENVSVGVEETADSHLVISLQLGGNPGIMQVCPFVDAVHEKRRASMVLWRCRKGLVTDDEWERNGVPCSEASTHSSSDRKSRFTMRLKFRTFSNSAEYRAGLLFVNASAGNTFYVSRFCLAPSSPLSQYHGYRC</sequence>
<reference evidence="2" key="3">
    <citation type="submission" date="2016-03" db="UniProtKB">
        <authorList>
            <consortium name="EnsemblProtists"/>
        </authorList>
    </citation>
    <scope>IDENTIFICATION</scope>
</reference>
<dbReference type="AlphaFoldDB" id="L1JJN9"/>
<keyword evidence="3" id="KW-1185">Reference proteome</keyword>
<accession>L1JJN9</accession>
<name>L1JJN9_GUITC</name>
<dbReference type="PaxDb" id="55529-EKX48275"/>
<reference evidence="3" key="2">
    <citation type="submission" date="2012-11" db="EMBL/GenBank/DDBJ databases">
        <authorList>
            <person name="Kuo A."/>
            <person name="Curtis B.A."/>
            <person name="Tanifuji G."/>
            <person name="Burki F."/>
            <person name="Gruber A."/>
            <person name="Irimia M."/>
            <person name="Maruyama S."/>
            <person name="Arias M.C."/>
            <person name="Ball S.G."/>
            <person name="Gile G.H."/>
            <person name="Hirakawa Y."/>
            <person name="Hopkins J.F."/>
            <person name="Rensing S.A."/>
            <person name="Schmutz J."/>
            <person name="Symeonidi A."/>
            <person name="Elias M."/>
            <person name="Eveleigh R.J."/>
            <person name="Herman E.K."/>
            <person name="Klute M.J."/>
            <person name="Nakayama T."/>
            <person name="Obornik M."/>
            <person name="Reyes-Prieto A."/>
            <person name="Armbrust E.V."/>
            <person name="Aves S.J."/>
            <person name="Beiko R.G."/>
            <person name="Coutinho P."/>
            <person name="Dacks J.B."/>
            <person name="Durnford D.G."/>
            <person name="Fast N.M."/>
            <person name="Green B.R."/>
            <person name="Grisdale C."/>
            <person name="Hempe F."/>
            <person name="Henrissat B."/>
            <person name="Hoppner M.P."/>
            <person name="Ishida K.-I."/>
            <person name="Kim E."/>
            <person name="Koreny L."/>
            <person name="Kroth P.G."/>
            <person name="Liu Y."/>
            <person name="Malik S.-B."/>
            <person name="Maier U.G."/>
            <person name="McRose D."/>
            <person name="Mock T."/>
            <person name="Neilson J.A."/>
            <person name="Onodera N.T."/>
            <person name="Poole A.M."/>
            <person name="Pritham E.J."/>
            <person name="Richards T.A."/>
            <person name="Rocap G."/>
            <person name="Roy S.W."/>
            <person name="Sarai C."/>
            <person name="Schaack S."/>
            <person name="Shirato S."/>
            <person name="Slamovits C.H."/>
            <person name="Spencer D.F."/>
            <person name="Suzuki S."/>
            <person name="Worden A.Z."/>
            <person name="Zauner S."/>
            <person name="Barry K."/>
            <person name="Bell C."/>
            <person name="Bharti A.K."/>
            <person name="Crow J.A."/>
            <person name="Grimwood J."/>
            <person name="Kramer R."/>
            <person name="Lindquist E."/>
            <person name="Lucas S."/>
            <person name="Salamov A."/>
            <person name="McFadden G.I."/>
            <person name="Lane C.E."/>
            <person name="Keeling P.J."/>
            <person name="Gray M.W."/>
            <person name="Grigoriev I.V."/>
            <person name="Archibald J.M."/>
        </authorList>
    </citation>
    <scope>NUCLEOTIDE SEQUENCE</scope>
    <source>
        <strain evidence="3">CCMP2712</strain>
    </source>
</reference>